<name>A0A127V9V2_9SPHI</name>
<dbReference type="InterPro" id="IPR013654">
    <property type="entry name" value="PAS_2"/>
</dbReference>
<dbReference type="OrthoDB" id="9766459at2"/>
<dbReference type="RefSeq" id="WP_068397683.1">
    <property type="nucleotide sequence ID" value="NZ_CP014504.1"/>
</dbReference>
<dbReference type="PATRIC" id="fig|188932.3.peg.1175"/>
<evidence type="ECO:0000259" key="1">
    <source>
        <dbReference type="Pfam" id="PF08446"/>
    </source>
</evidence>
<dbReference type="Gene3D" id="3.30.450.20">
    <property type="entry name" value="PAS domain"/>
    <property type="match status" value="1"/>
</dbReference>
<dbReference type="KEGG" id="pcm:AY601_1138"/>
<accession>A0A127V9V2</accession>
<gene>
    <name evidence="2" type="ORF">AY601_1138</name>
</gene>
<proteinExistence type="predicted"/>
<keyword evidence="3" id="KW-1185">Reference proteome</keyword>
<sequence>MSNFQVDLTNCDIEPIHIPGQIQSHGFLVVIDDEMSIQFHSDNINNFIAPVPDVLIGKSIGHIESLLDQDYQPDQAGS</sequence>
<dbReference type="InterPro" id="IPR035965">
    <property type="entry name" value="PAS-like_dom_sf"/>
</dbReference>
<protein>
    <recommendedName>
        <fullName evidence="1">PAS fold-2 domain-containing protein</fullName>
    </recommendedName>
</protein>
<dbReference type="SUPFAM" id="SSF55785">
    <property type="entry name" value="PYP-like sensor domain (PAS domain)"/>
    <property type="match status" value="1"/>
</dbReference>
<organism evidence="2 3">
    <name type="scientific">Pedobacter cryoconitis</name>
    <dbReference type="NCBI Taxonomy" id="188932"/>
    <lineage>
        <taxon>Bacteria</taxon>
        <taxon>Pseudomonadati</taxon>
        <taxon>Bacteroidota</taxon>
        <taxon>Sphingobacteriia</taxon>
        <taxon>Sphingobacteriales</taxon>
        <taxon>Sphingobacteriaceae</taxon>
        <taxon>Pedobacter</taxon>
    </lineage>
</organism>
<dbReference type="EMBL" id="CP014504">
    <property type="protein sequence ID" value="AMP98065.1"/>
    <property type="molecule type" value="Genomic_DNA"/>
</dbReference>
<dbReference type="AlphaFoldDB" id="A0A127V9V2"/>
<evidence type="ECO:0000313" key="3">
    <source>
        <dbReference type="Proteomes" id="UP000071561"/>
    </source>
</evidence>
<dbReference type="Pfam" id="PF08446">
    <property type="entry name" value="PAS_2"/>
    <property type="match status" value="1"/>
</dbReference>
<reference evidence="2 3" key="1">
    <citation type="submission" date="2016-03" db="EMBL/GenBank/DDBJ databases">
        <title>Complete genome sequence of Pedobacter cryoconitis PAMC 27485.</title>
        <authorList>
            <person name="Lee J."/>
            <person name="Kim O.-S."/>
        </authorList>
    </citation>
    <scope>NUCLEOTIDE SEQUENCE [LARGE SCALE GENOMIC DNA]</scope>
    <source>
        <strain evidence="2 3">PAMC 27485</strain>
    </source>
</reference>
<evidence type="ECO:0000313" key="2">
    <source>
        <dbReference type="EMBL" id="AMP98065.1"/>
    </source>
</evidence>
<dbReference type="GO" id="GO:0006355">
    <property type="term" value="P:regulation of DNA-templated transcription"/>
    <property type="evidence" value="ECO:0007669"/>
    <property type="project" value="InterPro"/>
</dbReference>
<feature type="domain" description="PAS fold-2" evidence="1">
    <location>
        <begin position="11"/>
        <end position="62"/>
    </location>
</feature>
<dbReference type="Proteomes" id="UP000071561">
    <property type="component" value="Chromosome"/>
</dbReference>